<sequence>MVTIGGDSNAAGAHLEVQREVFSALDELNENLDQMTLQLARCAKTGEDVDTEHFGSVDAATASGLFAVTQEVGINERTQMAVTAPSKKTDELAKAAVQEFKRSMG</sequence>
<reference evidence="1 2" key="1">
    <citation type="journal article" date="2015" name="Microbiome">
        <title>Genomic resolution of linkages in carbon, nitrogen, and sulfur cycling among widespread estuary sediment bacteria.</title>
        <authorList>
            <person name="Baker B.J."/>
            <person name="Lazar C.S."/>
            <person name="Teske A.P."/>
            <person name="Dick G.J."/>
        </authorList>
    </citation>
    <scope>NUCLEOTIDE SEQUENCE [LARGE SCALE GENOMIC DNA]</scope>
    <source>
        <strain evidence="1">DG_54_3</strain>
    </source>
</reference>
<gene>
    <name evidence="1" type="ORF">AMJ44_04440</name>
</gene>
<protein>
    <submittedName>
        <fullName evidence="1">Uncharacterized protein</fullName>
    </submittedName>
</protein>
<name>A0A0S7Y4K3_UNCSA</name>
<accession>A0A0S7Y4K3</accession>
<dbReference type="Proteomes" id="UP000051861">
    <property type="component" value="Unassembled WGS sequence"/>
</dbReference>
<proteinExistence type="predicted"/>
<organism evidence="1 2">
    <name type="scientific">candidate division WOR-1 bacterium DG_54_3</name>
    <dbReference type="NCBI Taxonomy" id="1703775"/>
    <lineage>
        <taxon>Bacteria</taxon>
        <taxon>Bacillati</taxon>
        <taxon>Saganbacteria</taxon>
    </lineage>
</organism>
<dbReference type="AlphaFoldDB" id="A0A0S7Y4K3"/>
<comment type="caution">
    <text evidence="1">The sequence shown here is derived from an EMBL/GenBank/DDBJ whole genome shotgun (WGS) entry which is preliminary data.</text>
</comment>
<evidence type="ECO:0000313" key="2">
    <source>
        <dbReference type="Proteomes" id="UP000051861"/>
    </source>
</evidence>
<dbReference type="EMBL" id="LIZX01000030">
    <property type="protein sequence ID" value="KPJ69177.1"/>
    <property type="molecule type" value="Genomic_DNA"/>
</dbReference>
<evidence type="ECO:0000313" key="1">
    <source>
        <dbReference type="EMBL" id="KPJ69177.1"/>
    </source>
</evidence>